<comment type="caution">
    <text evidence="6">The sequence shown here is derived from an EMBL/GenBank/DDBJ whole genome shotgun (WGS) entry which is preliminary data.</text>
</comment>
<dbReference type="InterPro" id="IPR001846">
    <property type="entry name" value="VWF_type-D"/>
</dbReference>
<dbReference type="PANTHER" id="PTHR23345:SF33">
    <property type="entry name" value="CROSSVEINLESS D"/>
    <property type="match status" value="1"/>
</dbReference>
<comment type="caution">
    <text evidence="2">Lacks conserved residue(s) required for the propagation of feature annotation.</text>
</comment>
<evidence type="ECO:0000259" key="4">
    <source>
        <dbReference type="PROSITE" id="PS51211"/>
    </source>
</evidence>
<dbReference type="GO" id="GO:0005319">
    <property type="term" value="F:lipid transporter activity"/>
    <property type="evidence" value="ECO:0007669"/>
    <property type="project" value="InterPro"/>
</dbReference>
<evidence type="ECO:0000313" key="7">
    <source>
        <dbReference type="Proteomes" id="UP001378592"/>
    </source>
</evidence>
<dbReference type="PROSITE" id="PS51233">
    <property type="entry name" value="VWFD"/>
    <property type="match status" value="1"/>
</dbReference>
<dbReference type="Pfam" id="PF00094">
    <property type="entry name" value="VWD"/>
    <property type="match status" value="1"/>
</dbReference>
<dbReference type="SMART" id="SM00638">
    <property type="entry name" value="LPD_N"/>
    <property type="match status" value="1"/>
</dbReference>
<evidence type="ECO:0000256" key="3">
    <source>
        <dbReference type="SAM" id="SignalP"/>
    </source>
</evidence>
<reference evidence="6 7" key="1">
    <citation type="submission" date="2024-03" db="EMBL/GenBank/DDBJ databases">
        <title>The genome assembly and annotation of the cricket Gryllus longicercus Weissman &amp; Gray.</title>
        <authorList>
            <person name="Szrajer S."/>
            <person name="Gray D."/>
            <person name="Ylla G."/>
        </authorList>
    </citation>
    <scope>NUCLEOTIDE SEQUENCE [LARGE SCALE GENOMIC DNA]</scope>
    <source>
        <strain evidence="6">DAG 2021-001</strain>
        <tissue evidence="6">Whole body minus gut</tissue>
    </source>
</reference>
<dbReference type="InterPro" id="IPR015816">
    <property type="entry name" value="Vitellinogen_b-sht_N"/>
</dbReference>
<dbReference type="PROSITE" id="PS51211">
    <property type="entry name" value="VITELLOGENIN"/>
    <property type="match status" value="1"/>
</dbReference>
<dbReference type="Gene3D" id="2.30.230.10">
    <property type="entry name" value="Lipovitellin, beta-sheet shell regions, chain A"/>
    <property type="match status" value="1"/>
</dbReference>
<proteinExistence type="predicted"/>
<dbReference type="InterPro" id="IPR015255">
    <property type="entry name" value="Vitellinogen_open_b-sht"/>
</dbReference>
<evidence type="ECO:0000313" key="6">
    <source>
        <dbReference type="EMBL" id="KAK7871920.1"/>
    </source>
</evidence>
<dbReference type="EMBL" id="JAZDUA010000032">
    <property type="protein sequence ID" value="KAK7871920.1"/>
    <property type="molecule type" value="Genomic_DNA"/>
</dbReference>
<evidence type="ECO:0000259" key="5">
    <source>
        <dbReference type="PROSITE" id="PS51233"/>
    </source>
</evidence>
<dbReference type="Pfam" id="PF01347">
    <property type="entry name" value="Vitellogenin_N"/>
    <property type="match status" value="1"/>
</dbReference>
<name>A0AAN9ZFH6_9ORTH</name>
<evidence type="ECO:0000256" key="2">
    <source>
        <dbReference type="PROSITE-ProRule" id="PRU00557"/>
    </source>
</evidence>
<dbReference type="SMART" id="SM01169">
    <property type="entry name" value="DUF1943"/>
    <property type="match status" value="1"/>
</dbReference>
<dbReference type="Gene3D" id="1.25.10.20">
    <property type="entry name" value="Vitellinogen, superhelical"/>
    <property type="match status" value="1"/>
</dbReference>
<dbReference type="InterPro" id="IPR015819">
    <property type="entry name" value="Lipid_transp_b-sht_shell"/>
</dbReference>
<keyword evidence="7" id="KW-1185">Reference proteome</keyword>
<dbReference type="InterPro" id="IPR011030">
    <property type="entry name" value="Lipovitellin_superhlx_dom"/>
</dbReference>
<gene>
    <name evidence="6" type="ORF">R5R35_009724</name>
</gene>
<keyword evidence="1 3" id="KW-0732">Signal</keyword>
<dbReference type="SUPFAM" id="SSF48431">
    <property type="entry name" value="Lipovitellin-phosvitin complex, superhelical domain"/>
    <property type="match status" value="1"/>
</dbReference>
<sequence>MMFKLGFLIWISAIFAGSNGLFLKNSEILYQYNAIVKAGTLTPLHGSSDWALKGTLRLQVHSPDVILQFKDLTVSLFNGKHDKSPPELTYLPIPEEANELLKPFVIHYDEGKIKNISVEANEPIWSVNMKRALASIFQLEEAALQIPSFISKETSLYGNCDVEYTVTNVSNEIIVRKFIDHLTCENYPRLIWKNTSPLLCPSGRSIVTSTSGRLYVLVPTEGVLTLKHVEVHSGVDVQPFHAHGELNYAFVNQSISMSSRGSITENISLQNNIVQVDLLYELPRQDLTQGRAPYNDEEHLKMVDTYLKRIIDTLEVDSSLNEIKSAHNEYIPHLLHFLSLISRPQLEQYYNELAIGTSYHQETQRNLFLKLLPQVGSNDAILLIQDLVRTGKEKGKIAIELLTVLPFYIRHPSEDLLKLSEKLLSLGDDIIEEVKQSAILTFSIMVHKVCKTNCRPETLEKYVRLFIDKFSNSRSYSEQVLYLEVLNNIELGNVFDYLVPIIKGKVSVFTEKPHHIRFLGVWASMSQAVFNPHKVGELYWPILANRSEHLEMRVAALTMLILAKPTHSNFVNLLWFMQSEHNAHLLHFYYTTLESLIETQYPCYTGLGTLASHIIRYVRPPAIRNWATGNYILDYSDPKHGFGGLAQLFAVANQRTGNPNVFYLLANSHALDHNLRQFAIYLKLEGVSDAIKDMLFKTDKSVKFSDLINIFQEIKAPIITSEPIHIEIIAKIEDRVVYCQYINKTNFYKLAEVVSKMNFLEQEVSINYQTVKAPVLIETTQPTDIGVPLLMRTESSVITSIRGNFTKDGSSSVLSRKNEVDIRYIFTSGSNLIIYNPILNLWHAARRAVSYQSYFPIVNQVSVHPKQREVKLILSNPAGVVRGFVAHSQSTVNIYGKGSKKISQFCPKCKNSVVVTAHGKKHVHDIINISLDDIGTKVQISLYDCDHSYALNDLITLVQDIFSENNKNFRVFPISRPFLGLIHSVDLLSLVPPKGSCGLRFNVSSTSVESTELILTGALSNLGKKQIFKISIDLKSSASETSLKSWDVALNYNVQNENTKYNLQMNITRASEAQAFQKVCFDQETLFPKSTNGLLPWKPSDDVTTKVNIVWGKSNESCPKDGGEVHVVAHGEVTKEQKDLLNNSKSWPHAACLVDSKNTAEWGQGYTPITEACYRASVEVATLRQYTASLAFINVPQSFLLISKRIIAVMDALTPGLMSLPLNELSNLTVSLKVPLNKPHISLNVNSRKLVLPKAASWFEPFLINTCVDMLVPQAMRFGALGSCVVNSARVISIDNKTHSFSASPCYTLVAGDCTPHPHFAVFVRRISESKPLAAKLHLNGNVIEILPVSNGELKIFVNNENIAANESESQEKQDFRIQQLEKGLVRVTSDTAYIWLQHNGYFLTLVVPAFYRGQLCGLCGDFNGDASNDDIGAILKTQC</sequence>
<protein>
    <recommendedName>
        <fullName evidence="8">Vitellogenin</fullName>
    </recommendedName>
</protein>
<feature type="signal peptide" evidence="3">
    <location>
        <begin position="1"/>
        <end position="20"/>
    </location>
</feature>
<evidence type="ECO:0008006" key="8">
    <source>
        <dbReference type="Google" id="ProtNLM"/>
    </source>
</evidence>
<feature type="chain" id="PRO_5043050620" description="Vitellogenin" evidence="3">
    <location>
        <begin position="21"/>
        <end position="1440"/>
    </location>
</feature>
<evidence type="ECO:0000256" key="1">
    <source>
        <dbReference type="ARBA" id="ARBA00022729"/>
    </source>
</evidence>
<dbReference type="SMART" id="SM00216">
    <property type="entry name" value="VWD"/>
    <property type="match status" value="1"/>
</dbReference>
<accession>A0AAN9ZFH6</accession>
<organism evidence="6 7">
    <name type="scientific">Gryllus longicercus</name>
    <dbReference type="NCBI Taxonomy" id="2509291"/>
    <lineage>
        <taxon>Eukaryota</taxon>
        <taxon>Metazoa</taxon>
        <taxon>Ecdysozoa</taxon>
        <taxon>Arthropoda</taxon>
        <taxon>Hexapoda</taxon>
        <taxon>Insecta</taxon>
        <taxon>Pterygota</taxon>
        <taxon>Neoptera</taxon>
        <taxon>Polyneoptera</taxon>
        <taxon>Orthoptera</taxon>
        <taxon>Ensifera</taxon>
        <taxon>Gryllidea</taxon>
        <taxon>Grylloidea</taxon>
        <taxon>Gryllidae</taxon>
        <taxon>Gryllinae</taxon>
        <taxon>Gryllus</taxon>
    </lineage>
</organism>
<feature type="domain" description="Vitellogenin" evidence="4">
    <location>
        <begin position="22"/>
        <end position="662"/>
    </location>
</feature>
<feature type="domain" description="VWFD" evidence="5">
    <location>
        <begin position="1282"/>
        <end position="1440"/>
    </location>
</feature>
<dbReference type="Proteomes" id="UP001378592">
    <property type="component" value="Unassembled WGS sequence"/>
</dbReference>
<dbReference type="PANTHER" id="PTHR23345">
    <property type="entry name" value="VITELLOGENIN-RELATED"/>
    <property type="match status" value="1"/>
</dbReference>
<dbReference type="SUPFAM" id="SSF56968">
    <property type="entry name" value="Lipovitellin-phosvitin complex, beta-sheet shell regions"/>
    <property type="match status" value="1"/>
</dbReference>
<dbReference type="InterPro" id="IPR001747">
    <property type="entry name" value="Vitellogenin_N"/>
</dbReference>
<dbReference type="InterPro" id="IPR050733">
    <property type="entry name" value="Vitellogenin/Apolipophorin"/>
</dbReference>